<dbReference type="AlphaFoldDB" id="A0A369JRS1"/>
<dbReference type="InterPro" id="IPR002634">
    <property type="entry name" value="BolA"/>
</dbReference>
<dbReference type="PANTHER" id="PTHR46188">
    <property type="entry name" value="BOLA-LIKE PROTEIN 3"/>
    <property type="match status" value="1"/>
</dbReference>
<dbReference type="InParanoid" id="A0A369JRS1"/>
<organism evidence="3 4">
    <name type="scientific">Hypsizygus marmoreus</name>
    <name type="common">White beech mushroom</name>
    <name type="synonym">Agaricus marmoreus</name>
    <dbReference type="NCBI Taxonomy" id="39966"/>
    <lineage>
        <taxon>Eukaryota</taxon>
        <taxon>Fungi</taxon>
        <taxon>Dikarya</taxon>
        <taxon>Basidiomycota</taxon>
        <taxon>Agaricomycotina</taxon>
        <taxon>Agaricomycetes</taxon>
        <taxon>Agaricomycetidae</taxon>
        <taxon>Agaricales</taxon>
        <taxon>Tricholomatineae</taxon>
        <taxon>Lyophyllaceae</taxon>
        <taxon>Hypsizygus</taxon>
    </lineage>
</organism>
<sequence length="107" mass="11455">MLSLAARRLARPPPSHVVRAFTASAARCTPSLSDGEQTIHDKLTAKFAPSQLKVQDVSGGCGSFYAITIASEAFSGLSIVKQHKLVTETLKQEIEGIHGLQIKTIPQ</sequence>
<dbReference type="GO" id="GO:0005759">
    <property type="term" value="C:mitochondrial matrix"/>
    <property type="evidence" value="ECO:0007669"/>
    <property type="project" value="TreeGrafter"/>
</dbReference>
<reference evidence="3" key="1">
    <citation type="submission" date="2018-04" db="EMBL/GenBank/DDBJ databases">
        <title>Whole genome sequencing of Hypsizygus marmoreus.</title>
        <authorList>
            <person name="Choi I.-G."/>
            <person name="Min B."/>
            <person name="Kim J.-G."/>
            <person name="Kim S."/>
            <person name="Oh Y.-L."/>
            <person name="Kong W.-S."/>
            <person name="Park H."/>
            <person name="Jeong J."/>
            <person name="Song E.-S."/>
        </authorList>
    </citation>
    <scope>NUCLEOTIDE SEQUENCE [LARGE SCALE GENOMIC DNA]</scope>
    <source>
        <strain evidence="3">51987-8</strain>
    </source>
</reference>
<dbReference type="InterPro" id="IPR052275">
    <property type="entry name" value="Mt_Fe-S_assembly_factor"/>
</dbReference>
<evidence type="ECO:0000256" key="2">
    <source>
        <dbReference type="RuleBase" id="RU003860"/>
    </source>
</evidence>
<dbReference type="FunCoup" id="A0A369JRS1">
    <property type="interactions" value="81"/>
</dbReference>
<dbReference type="EMBL" id="LUEZ02000047">
    <property type="protein sequence ID" value="RDB23257.1"/>
    <property type="molecule type" value="Genomic_DNA"/>
</dbReference>
<evidence type="ECO:0000313" key="4">
    <source>
        <dbReference type="Proteomes" id="UP000076154"/>
    </source>
</evidence>
<dbReference type="Pfam" id="PF01722">
    <property type="entry name" value="BolA"/>
    <property type="match status" value="1"/>
</dbReference>
<dbReference type="PANTHER" id="PTHR46188:SF1">
    <property type="entry name" value="BOLA-LIKE PROTEIN 3"/>
    <property type="match status" value="1"/>
</dbReference>
<name>A0A369JRS1_HYPMA</name>
<dbReference type="Gene3D" id="3.30.300.90">
    <property type="entry name" value="BolA-like"/>
    <property type="match status" value="1"/>
</dbReference>
<evidence type="ECO:0000313" key="3">
    <source>
        <dbReference type="EMBL" id="RDB23257.1"/>
    </source>
</evidence>
<dbReference type="Proteomes" id="UP000076154">
    <property type="component" value="Unassembled WGS sequence"/>
</dbReference>
<gene>
    <name evidence="3" type="ORF">Hypma_009667</name>
</gene>
<protein>
    <submittedName>
        <fullName evidence="3">BolA-like protein C4B3.11c</fullName>
    </submittedName>
</protein>
<accession>A0A369JRS1</accession>
<proteinExistence type="inferred from homology"/>
<evidence type="ECO:0000256" key="1">
    <source>
        <dbReference type="ARBA" id="ARBA00005578"/>
    </source>
</evidence>
<dbReference type="STRING" id="39966.A0A369JRS1"/>
<comment type="caution">
    <text evidence="3">The sequence shown here is derived from an EMBL/GenBank/DDBJ whole genome shotgun (WGS) entry which is preliminary data.</text>
</comment>
<comment type="similarity">
    <text evidence="1 2">Belongs to the BolA/IbaG family.</text>
</comment>
<keyword evidence="4" id="KW-1185">Reference proteome</keyword>
<dbReference type="OrthoDB" id="203381at2759"/>
<dbReference type="InterPro" id="IPR036065">
    <property type="entry name" value="BolA-like_sf"/>
</dbReference>
<dbReference type="SUPFAM" id="SSF82657">
    <property type="entry name" value="BolA-like"/>
    <property type="match status" value="1"/>
</dbReference>